<comment type="caution">
    <text evidence="2">The sequence shown here is derived from an EMBL/GenBank/DDBJ whole genome shotgun (WGS) entry which is preliminary data.</text>
</comment>
<feature type="domain" description="Restriction endonuclease type II EcoRII C-terminal" evidence="1">
    <location>
        <begin position="14"/>
        <end position="109"/>
    </location>
</feature>
<gene>
    <name evidence="2" type="ORF">GGQ79_004472</name>
</gene>
<dbReference type="EMBL" id="JACIEX010000015">
    <property type="protein sequence ID" value="MBB4095919.1"/>
    <property type="molecule type" value="Genomic_DNA"/>
</dbReference>
<dbReference type="GO" id="GO:0009307">
    <property type="term" value="P:DNA restriction-modification system"/>
    <property type="evidence" value="ECO:0007669"/>
    <property type="project" value="InterPro"/>
</dbReference>
<dbReference type="InterPro" id="IPR011335">
    <property type="entry name" value="Restrct_endonuc-II-like"/>
</dbReference>
<dbReference type="AlphaFoldDB" id="A0AB34YXG3"/>
<dbReference type="Gene3D" id="3.40.91.80">
    <property type="match status" value="1"/>
</dbReference>
<dbReference type="Proteomes" id="UP000553980">
    <property type="component" value="Unassembled WGS sequence"/>
</dbReference>
<name>A0AB34YXG3_9HYPH</name>
<reference evidence="2 3" key="1">
    <citation type="submission" date="2020-08" db="EMBL/GenBank/DDBJ databases">
        <title>Genomic Encyclopedia of Type Strains, Phase IV (KMG-IV): sequencing the most valuable type-strain genomes for metagenomic binning, comparative biology and taxonomic classification.</title>
        <authorList>
            <person name="Goeker M."/>
        </authorList>
    </citation>
    <scope>NUCLEOTIDE SEQUENCE [LARGE SCALE GENOMIC DNA]</scope>
    <source>
        <strain evidence="2 3">DSM 23868</strain>
    </source>
</reference>
<dbReference type="Pfam" id="PF09019">
    <property type="entry name" value="EcoRII-C"/>
    <property type="match status" value="1"/>
</dbReference>
<organism evidence="2 3">
    <name type="scientific">Brucella pecoris</name>
    <dbReference type="NCBI Taxonomy" id="867683"/>
    <lineage>
        <taxon>Bacteria</taxon>
        <taxon>Pseudomonadati</taxon>
        <taxon>Pseudomonadota</taxon>
        <taxon>Alphaproteobacteria</taxon>
        <taxon>Hyphomicrobiales</taxon>
        <taxon>Brucellaceae</taxon>
        <taxon>Brucella/Ochrobactrum group</taxon>
        <taxon>Brucella</taxon>
    </lineage>
</organism>
<dbReference type="InterPro" id="IPR038365">
    <property type="entry name" value="EcoRII_C_sf"/>
</dbReference>
<proteinExistence type="predicted"/>
<dbReference type="InterPro" id="IPR015109">
    <property type="entry name" value="Restrct_endonuc_II_EcoRII_C"/>
</dbReference>
<dbReference type="SUPFAM" id="SSF52980">
    <property type="entry name" value="Restriction endonuclease-like"/>
    <property type="match status" value="1"/>
</dbReference>
<keyword evidence="3" id="KW-1185">Reference proteome</keyword>
<protein>
    <recommendedName>
        <fullName evidence="1">Restriction endonuclease type II EcoRII C-terminal domain-containing protein</fullName>
    </recommendedName>
</protein>
<dbReference type="GO" id="GO:0003677">
    <property type="term" value="F:DNA binding"/>
    <property type="evidence" value="ECO:0007669"/>
    <property type="project" value="InterPro"/>
</dbReference>
<evidence type="ECO:0000259" key="1">
    <source>
        <dbReference type="Pfam" id="PF09019"/>
    </source>
</evidence>
<dbReference type="GO" id="GO:0009036">
    <property type="term" value="F:type II site-specific deoxyribonuclease activity"/>
    <property type="evidence" value="ECO:0007669"/>
    <property type="project" value="InterPro"/>
</dbReference>
<evidence type="ECO:0000313" key="2">
    <source>
        <dbReference type="EMBL" id="MBB4095919.1"/>
    </source>
</evidence>
<accession>A0AB34YXG3</accession>
<dbReference type="RefSeq" id="WP_235894945.1">
    <property type="nucleotide sequence ID" value="NZ_VEWK01000016.1"/>
</dbReference>
<sequence length="115" mass="13104">MVHVNIDPATDIESDGLVPNITAYEDASFPAHRLRMLGAKTTCKDRWRQIINEVERIRTKHRLTLQEDVSEAQFREMTEVGVRLVVPAGIHDAYLQAVRPHLITLEEFIGDVRTA</sequence>
<evidence type="ECO:0000313" key="3">
    <source>
        <dbReference type="Proteomes" id="UP000553980"/>
    </source>
</evidence>